<dbReference type="PANTHER" id="PTHR14986">
    <property type="entry name" value="RURM1 PROTEIN"/>
    <property type="match status" value="1"/>
</dbReference>
<evidence type="ECO:0000313" key="7">
    <source>
        <dbReference type="EMBL" id="KIM24656.1"/>
    </source>
</evidence>
<evidence type="ECO:0000256" key="6">
    <source>
        <dbReference type="RuleBase" id="RU361182"/>
    </source>
</evidence>
<evidence type="ECO:0000256" key="5">
    <source>
        <dbReference type="ARBA" id="ARBA00022786"/>
    </source>
</evidence>
<proteinExistence type="inferred from homology"/>
<dbReference type="Gene3D" id="3.10.20.30">
    <property type="match status" value="1"/>
</dbReference>
<dbReference type="PIRSF" id="PIRSF037379">
    <property type="entry name" value="Ubiquitin-related_modifier_1"/>
    <property type="match status" value="1"/>
</dbReference>
<dbReference type="InterPro" id="IPR012675">
    <property type="entry name" value="Beta-grasp_dom_sf"/>
</dbReference>
<dbReference type="InterPro" id="IPR015221">
    <property type="entry name" value="Urm1"/>
</dbReference>
<dbReference type="SUPFAM" id="SSF54285">
    <property type="entry name" value="MoaD/ThiS"/>
    <property type="match status" value="1"/>
</dbReference>
<evidence type="ECO:0000256" key="2">
    <source>
        <dbReference type="ARBA" id="ARBA00022490"/>
    </source>
</evidence>
<evidence type="ECO:0000256" key="1">
    <source>
        <dbReference type="ARBA" id="ARBA00004496"/>
    </source>
</evidence>
<gene>
    <name evidence="7" type="ORF">M408DRAFT_331634</name>
</gene>
<dbReference type="InterPro" id="IPR016155">
    <property type="entry name" value="Mopterin_synth/thiamin_S_b"/>
</dbReference>
<comment type="similarity">
    <text evidence="6">Belongs to the URM1 family.</text>
</comment>
<dbReference type="FunFam" id="3.10.20.30:FF:000021">
    <property type="entry name" value="Ubiquitin-related modifier 1"/>
    <property type="match status" value="1"/>
</dbReference>
<evidence type="ECO:0000313" key="8">
    <source>
        <dbReference type="Proteomes" id="UP000054097"/>
    </source>
</evidence>
<dbReference type="OrthoDB" id="10248987at2759"/>
<keyword evidence="5" id="KW-0833">Ubl conjugation pathway</keyword>
<feature type="non-terminal residue" evidence="7">
    <location>
        <position position="1"/>
    </location>
</feature>
<reference evidence="8" key="2">
    <citation type="submission" date="2015-01" db="EMBL/GenBank/DDBJ databases">
        <title>Evolutionary Origins and Diversification of the Mycorrhizal Mutualists.</title>
        <authorList>
            <consortium name="DOE Joint Genome Institute"/>
            <consortium name="Mycorrhizal Genomics Consortium"/>
            <person name="Kohler A."/>
            <person name="Kuo A."/>
            <person name="Nagy L.G."/>
            <person name="Floudas D."/>
            <person name="Copeland A."/>
            <person name="Barry K.W."/>
            <person name="Cichocki N."/>
            <person name="Veneault-Fourrey C."/>
            <person name="LaButti K."/>
            <person name="Lindquist E.A."/>
            <person name="Lipzen A."/>
            <person name="Lundell T."/>
            <person name="Morin E."/>
            <person name="Murat C."/>
            <person name="Riley R."/>
            <person name="Ohm R."/>
            <person name="Sun H."/>
            <person name="Tunlid A."/>
            <person name="Henrissat B."/>
            <person name="Grigoriev I.V."/>
            <person name="Hibbett D.S."/>
            <person name="Martin F."/>
        </authorList>
    </citation>
    <scope>NUCLEOTIDE SEQUENCE [LARGE SCALE GENOMIC DNA]</scope>
    <source>
        <strain evidence="8">MAFF 305830</strain>
    </source>
</reference>
<keyword evidence="2 6" id="KW-0963">Cytoplasm</keyword>
<organism evidence="7 8">
    <name type="scientific">Serendipita vermifera MAFF 305830</name>
    <dbReference type="NCBI Taxonomy" id="933852"/>
    <lineage>
        <taxon>Eukaryota</taxon>
        <taxon>Fungi</taxon>
        <taxon>Dikarya</taxon>
        <taxon>Basidiomycota</taxon>
        <taxon>Agaricomycotina</taxon>
        <taxon>Agaricomycetes</taxon>
        <taxon>Sebacinales</taxon>
        <taxon>Serendipitaceae</taxon>
        <taxon>Serendipita</taxon>
    </lineage>
</organism>
<dbReference type="GO" id="GO:0005737">
    <property type="term" value="C:cytoplasm"/>
    <property type="evidence" value="ECO:0007669"/>
    <property type="project" value="UniProtKB-SubCell"/>
</dbReference>
<accession>A0A0C3AZK2</accession>
<evidence type="ECO:0000256" key="4">
    <source>
        <dbReference type="ARBA" id="ARBA00022694"/>
    </source>
</evidence>
<keyword evidence="3" id="KW-1017">Isopeptide bond</keyword>
<dbReference type="GO" id="GO:0034227">
    <property type="term" value="P:tRNA thio-modification"/>
    <property type="evidence" value="ECO:0007669"/>
    <property type="project" value="InterPro"/>
</dbReference>
<name>A0A0C3AZK2_SERVB</name>
<dbReference type="CDD" id="cd01764">
    <property type="entry name" value="Ubl_Urm1"/>
    <property type="match status" value="1"/>
</dbReference>
<evidence type="ECO:0000256" key="3">
    <source>
        <dbReference type="ARBA" id="ARBA00022499"/>
    </source>
</evidence>
<keyword evidence="8" id="KW-1185">Reference proteome</keyword>
<dbReference type="HOGENOM" id="CLU_148208_0_0_1"/>
<dbReference type="EMBL" id="KN824321">
    <property type="protein sequence ID" value="KIM24656.1"/>
    <property type="molecule type" value="Genomic_DNA"/>
</dbReference>
<comment type="subcellular location">
    <subcellularLocation>
        <location evidence="1 6">Cytoplasm</location>
    </subcellularLocation>
</comment>
<reference evidence="7 8" key="1">
    <citation type="submission" date="2014-04" db="EMBL/GenBank/DDBJ databases">
        <authorList>
            <consortium name="DOE Joint Genome Institute"/>
            <person name="Kuo A."/>
            <person name="Zuccaro A."/>
            <person name="Kohler A."/>
            <person name="Nagy L.G."/>
            <person name="Floudas D."/>
            <person name="Copeland A."/>
            <person name="Barry K.W."/>
            <person name="Cichocki N."/>
            <person name="Veneault-Fourrey C."/>
            <person name="LaButti K."/>
            <person name="Lindquist E.A."/>
            <person name="Lipzen A."/>
            <person name="Lundell T."/>
            <person name="Morin E."/>
            <person name="Murat C."/>
            <person name="Sun H."/>
            <person name="Tunlid A."/>
            <person name="Henrissat B."/>
            <person name="Grigoriev I.V."/>
            <person name="Hibbett D.S."/>
            <person name="Martin F."/>
            <person name="Nordberg H.P."/>
            <person name="Cantor M.N."/>
            <person name="Hua S.X."/>
        </authorList>
    </citation>
    <scope>NUCLEOTIDE SEQUENCE [LARGE SCALE GENOMIC DNA]</scope>
    <source>
        <strain evidence="7 8">MAFF 305830</strain>
    </source>
</reference>
<dbReference type="AlphaFoldDB" id="A0A0C3AZK2"/>
<comment type="pathway">
    <text evidence="6">tRNA modification; 5-methoxycarbonylmethyl-2-thiouridine-tRNA biosynthesis.</text>
</comment>
<dbReference type="STRING" id="933852.A0A0C3AZK2"/>
<keyword evidence="4 6" id="KW-0819">tRNA processing</keyword>
<dbReference type="Pfam" id="PF09138">
    <property type="entry name" value="Urm1"/>
    <property type="match status" value="1"/>
</dbReference>
<dbReference type="UniPathway" id="UPA00988"/>
<protein>
    <recommendedName>
        <fullName evidence="6">Ubiquitin-related modifier 1</fullName>
    </recommendedName>
</protein>
<sequence>MASDETINVKIEFGGGAELLFGNIRSHNIALPSKAPATANKAKQEGRPADITFLIDWMKENMLKEREELFIEGETVRPGILVLINDVDWELEGEGDYVIQAKDEIVFISTLHGG</sequence>
<dbReference type="Proteomes" id="UP000054097">
    <property type="component" value="Unassembled WGS sequence"/>
</dbReference>
<dbReference type="HAMAP" id="MF_03048">
    <property type="entry name" value="Urm1"/>
    <property type="match status" value="1"/>
</dbReference>